<keyword evidence="6 11" id="KW-0694">RNA-binding</keyword>
<dbReference type="SUPFAM" id="SSF55658">
    <property type="entry name" value="L9 N-domain-like"/>
    <property type="match status" value="1"/>
</dbReference>
<feature type="binding site" evidence="11">
    <location>
        <begin position="523"/>
        <end position="529"/>
    </location>
    <ligand>
        <name>S-adenosyl-L-methionine</name>
        <dbReference type="ChEBI" id="CHEBI:59789"/>
    </ligand>
</feature>
<protein>
    <recommendedName>
        <fullName evidence="9">NOL1/NOP2/Sun domain family member 4</fullName>
    </recommendedName>
</protein>
<evidence type="ECO:0000313" key="13">
    <source>
        <dbReference type="EMBL" id="KAF5399307.1"/>
    </source>
</evidence>
<evidence type="ECO:0000259" key="12">
    <source>
        <dbReference type="PROSITE" id="PS51686"/>
    </source>
</evidence>
<dbReference type="Pfam" id="PF01189">
    <property type="entry name" value="Methyltr_RsmB-F"/>
    <property type="match status" value="1"/>
</dbReference>
<evidence type="ECO:0000256" key="4">
    <source>
        <dbReference type="ARBA" id="ARBA00022679"/>
    </source>
</evidence>
<organism evidence="13 14">
    <name type="scientific">Paragonimus heterotremus</name>
    <dbReference type="NCBI Taxonomy" id="100268"/>
    <lineage>
        <taxon>Eukaryota</taxon>
        <taxon>Metazoa</taxon>
        <taxon>Spiralia</taxon>
        <taxon>Lophotrochozoa</taxon>
        <taxon>Platyhelminthes</taxon>
        <taxon>Trematoda</taxon>
        <taxon>Digenea</taxon>
        <taxon>Plagiorchiida</taxon>
        <taxon>Troglotremata</taxon>
        <taxon>Troglotrematidae</taxon>
        <taxon>Paragonimus</taxon>
    </lineage>
</organism>
<evidence type="ECO:0000256" key="9">
    <source>
        <dbReference type="ARBA" id="ARBA00042050"/>
    </source>
</evidence>
<dbReference type="InterPro" id="IPR009027">
    <property type="entry name" value="Ribosomal_bL9/RNase_H1_N"/>
</dbReference>
<dbReference type="Gene3D" id="3.40.50.150">
    <property type="entry name" value="Vaccinia Virus protein VP39"/>
    <property type="match status" value="1"/>
</dbReference>
<feature type="binding site" evidence="11">
    <location>
        <position position="608"/>
    </location>
    <ligand>
        <name>S-adenosyl-L-methionine</name>
        <dbReference type="ChEBI" id="CHEBI:59789"/>
    </ligand>
</feature>
<dbReference type="GO" id="GO:0005762">
    <property type="term" value="C:mitochondrial large ribosomal subunit"/>
    <property type="evidence" value="ECO:0007669"/>
    <property type="project" value="TreeGrafter"/>
</dbReference>
<evidence type="ECO:0000256" key="6">
    <source>
        <dbReference type="ARBA" id="ARBA00022884"/>
    </source>
</evidence>
<evidence type="ECO:0000313" key="14">
    <source>
        <dbReference type="Proteomes" id="UP000748531"/>
    </source>
</evidence>
<dbReference type="EMBL" id="LUCH01004164">
    <property type="protein sequence ID" value="KAF5399307.1"/>
    <property type="molecule type" value="Genomic_DNA"/>
</dbReference>
<evidence type="ECO:0000256" key="7">
    <source>
        <dbReference type="ARBA" id="ARBA00022946"/>
    </source>
</evidence>
<dbReference type="OrthoDB" id="8020218at2759"/>
<proteinExistence type="inferred from homology"/>
<evidence type="ECO:0000256" key="11">
    <source>
        <dbReference type="PROSITE-ProRule" id="PRU01023"/>
    </source>
</evidence>
<evidence type="ECO:0000256" key="1">
    <source>
        <dbReference type="ARBA" id="ARBA00004173"/>
    </source>
</evidence>
<feature type="domain" description="SAM-dependent MTase RsmB/NOP-type" evidence="12">
    <location>
        <begin position="497"/>
        <end position="749"/>
    </location>
</feature>
<keyword evidence="8" id="KW-0496">Mitochondrion</keyword>
<evidence type="ECO:0000256" key="3">
    <source>
        <dbReference type="ARBA" id="ARBA00022603"/>
    </source>
</evidence>
<dbReference type="PRINTS" id="PR02008">
    <property type="entry name" value="RCMTFAMILY"/>
</dbReference>
<dbReference type="SUPFAM" id="SSF53335">
    <property type="entry name" value="S-adenosyl-L-methionine-dependent methyltransferases"/>
    <property type="match status" value="1"/>
</dbReference>
<keyword evidence="5 11" id="KW-0949">S-adenosyl-L-methionine</keyword>
<keyword evidence="3 11" id="KW-0489">Methyltransferase</keyword>
<comment type="caution">
    <text evidence="11">Lacks conserved residue(s) required for the propagation of feature annotation.</text>
</comment>
<dbReference type="Proteomes" id="UP000748531">
    <property type="component" value="Unassembled WGS sequence"/>
</dbReference>
<evidence type="ECO:0000256" key="5">
    <source>
        <dbReference type="ARBA" id="ARBA00022691"/>
    </source>
</evidence>
<gene>
    <name evidence="13" type="ORF">PHET_07508</name>
</gene>
<dbReference type="Pfam" id="PF01281">
    <property type="entry name" value="Ribosomal_L9_N"/>
    <property type="match status" value="1"/>
</dbReference>
<dbReference type="AlphaFoldDB" id="A0A8J4WWI8"/>
<comment type="catalytic activity">
    <reaction evidence="10">
        <text>a cytidine in rRNA + S-adenosyl-L-methionine = a 5-methylcytidine in rRNA + S-adenosyl-L-homocysteine + H(+)</text>
        <dbReference type="Rhea" id="RHEA:61484"/>
        <dbReference type="Rhea" id="RHEA-COMP:15836"/>
        <dbReference type="Rhea" id="RHEA-COMP:15837"/>
        <dbReference type="ChEBI" id="CHEBI:15378"/>
        <dbReference type="ChEBI" id="CHEBI:57856"/>
        <dbReference type="ChEBI" id="CHEBI:59789"/>
        <dbReference type="ChEBI" id="CHEBI:74483"/>
        <dbReference type="ChEBI" id="CHEBI:82748"/>
    </reaction>
</comment>
<feature type="active site" description="Nucleophile" evidence="11">
    <location>
        <position position="663"/>
    </location>
</feature>
<dbReference type="Gene3D" id="6.20.240.40">
    <property type="match status" value="1"/>
</dbReference>
<reference evidence="13" key="1">
    <citation type="submission" date="2019-05" db="EMBL/GenBank/DDBJ databases">
        <title>Annotation for the trematode Paragonimus heterotremus.</title>
        <authorList>
            <person name="Choi Y.-J."/>
        </authorList>
    </citation>
    <scope>NUCLEOTIDE SEQUENCE</scope>
    <source>
        <strain evidence="13">LC</strain>
    </source>
</reference>
<evidence type="ECO:0000256" key="10">
    <source>
        <dbReference type="ARBA" id="ARBA00049302"/>
    </source>
</evidence>
<keyword evidence="14" id="KW-1185">Reference proteome</keyword>
<keyword evidence="2" id="KW-0698">rRNA processing</keyword>
<feature type="binding site" evidence="11">
    <location>
        <position position="546"/>
    </location>
    <ligand>
        <name>S-adenosyl-L-methionine</name>
        <dbReference type="ChEBI" id="CHEBI:59789"/>
    </ligand>
</feature>
<keyword evidence="4 11" id="KW-0808">Transferase</keyword>
<dbReference type="GO" id="GO:0003723">
    <property type="term" value="F:RNA binding"/>
    <property type="evidence" value="ECO:0007669"/>
    <property type="project" value="UniProtKB-UniRule"/>
</dbReference>
<dbReference type="PANTHER" id="PTHR22808:SF3">
    <property type="entry name" value="5-METHYLCYTOSINE RRNA METHYLTRANSFERASE NSUN4"/>
    <property type="match status" value="1"/>
</dbReference>
<evidence type="ECO:0000256" key="8">
    <source>
        <dbReference type="ARBA" id="ARBA00023128"/>
    </source>
</evidence>
<dbReference type="PROSITE" id="PS51686">
    <property type="entry name" value="SAM_MT_RSMB_NOP"/>
    <property type="match status" value="1"/>
</dbReference>
<comment type="caution">
    <text evidence="13">The sequence shown here is derived from an EMBL/GenBank/DDBJ whole genome shotgun (WGS) entry which is preliminary data.</text>
</comment>
<name>A0A8J4WWI8_9TREM</name>
<comment type="subcellular location">
    <subcellularLocation>
        <location evidence="1">Mitochondrion</location>
    </subcellularLocation>
</comment>
<comment type="similarity">
    <text evidence="11">Belongs to the class I-like SAM-binding methyltransferase superfamily. RsmB/NOP family.</text>
</comment>
<dbReference type="GO" id="GO:0031167">
    <property type="term" value="P:rRNA methylation"/>
    <property type="evidence" value="ECO:0007669"/>
    <property type="project" value="TreeGrafter"/>
</dbReference>
<dbReference type="PANTHER" id="PTHR22808">
    <property type="entry name" value="NCL1 YEAST -RELATED NOL1/NOP2/FMU SUN DOMAIN-CONTAINING"/>
    <property type="match status" value="1"/>
</dbReference>
<evidence type="ECO:0000256" key="2">
    <source>
        <dbReference type="ARBA" id="ARBA00022552"/>
    </source>
</evidence>
<dbReference type="InterPro" id="IPR020070">
    <property type="entry name" value="Ribosomal_bL9_N"/>
</dbReference>
<dbReference type="GO" id="GO:0008173">
    <property type="term" value="F:RNA methyltransferase activity"/>
    <property type="evidence" value="ECO:0007669"/>
    <property type="project" value="InterPro"/>
</dbReference>
<dbReference type="InterPro" id="IPR023267">
    <property type="entry name" value="RCMT"/>
</dbReference>
<dbReference type="InterPro" id="IPR029063">
    <property type="entry name" value="SAM-dependent_MTases_sf"/>
</dbReference>
<dbReference type="InterPro" id="IPR049560">
    <property type="entry name" value="MeTrfase_RsmB-F_NOP2_cat"/>
</dbReference>
<keyword evidence="7" id="KW-0809">Transit peptide</keyword>
<accession>A0A8J4WWI8</accession>
<dbReference type="InterPro" id="IPR001678">
    <property type="entry name" value="MeTrfase_RsmB-F_NOP2_dom"/>
</dbReference>
<sequence length="750" mass="83983">MHRWSVENSLPFNTAPMLAGRFCRFALTTYVPHCRFVVTLRRKYPLTSPSWMWADGIIPPLTIKQQVYEQVNAENTGSNLIEVLLTADVPGLGTTGSLVSIHRNRFWRCLYPLRMAELPSPERVAYFRQQIKDRPRILCGDAYESEQRLLNMTLYIPMNPGIEWTLYPKHVKGIVVSEDAISIPGKPITRDTAASPFKVLVKIDNVVDVPVQCHIYFYQKLDKFTCTQPPTNVFKTIRLDDWTVDFPESELRAPIHVIKLPSRWAATRGRFTVGEAYRLERLTDRRNTQFKIVPLSVSGLAALAHFDHYYAKAYGPSAWCAMRIAMLSPPAKAAVLNRFSSDFVHSAVDGIGDWHLDLVDMLSKRPDCAEQEATSSTLSSSEVAMQQFRPSLPESTLDPSQQSTATRQFLGRAQNPIPQTTDLTEFVPVTELISESELFSRQCDHDVTFTPTQLHSDLFDSVSDEWNWPKSLRVKCTRRGWIGSHRAPTFCDGQFNFFPMDLGSVVPVLALNLQQSDSLLDLCAAPGGKSVVALQTLLPRRLVCVDNSASRLTRLKHVLATHSLTGLSSDSDQSPALDLNVLHETQLFDFIQHELTSEDRLFDKVLVDVPCSTDRHALTSDEGSLFSRGKSKARSGLPERQMILLQRAMRLCRPGGSVVYSTCTLSPAQNQAVIEACLAKSTGPDCDTHFALVDLSPLFNAFVRCYNNLGLHILPVFSSHPPSLLIGLLVVPLLSANYGPTFVAKLRRIR</sequence>